<protein>
    <submittedName>
        <fullName evidence="1">Uncharacterized protein</fullName>
    </submittedName>
</protein>
<comment type="caution">
    <text evidence="1">The sequence shown here is derived from an EMBL/GenBank/DDBJ whole genome shotgun (WGS) entry which is preliminary data.</text>
</comment>
<dbReference type="Proteomes" id="UP000275456">
    <property type="component" value="Unassembled WGS sequence"/>
</dbReference>
<dbReference type="OrthoDB" id="9811754at2"/>
<evidence type="ECO:0000313" key="2">
    <source>
        <dbReference type="Proteomes" id="UP000275456"/>
    </source>
</evidence>
<evidence type="ECO:0000313" key="1">
    <source>
        <dbReference type="EMBL" id="ROR66822.1"/>
    </source>
</evidence>
<proteinExistence type="predicted"/>
<gene>
    <name evidence="1" type="ORF">EDD26_2217</name>
</gene>
<organism evidence="1 2">
    <name type="scientific">Agrococcus jenensis</name>
    <dbReference type="NCBI Taxonomy" id="46353"/>
    <lineage>
        <taxon>Bacteria</taxon>
        <taxon>Bacillati</taxon>
        <taxon>Actinomycetota</taxon>
        <taxon>Actinomycetes</taxon>
        <taxon>Micrococcales</taxon>
        <taxon>Microbacteriaceae</taxon>
        <taxon>Agrococcus</taxon>
    </lineage>
</organism>
<dbReference type="EMBL" id="RKHJ01000001">
    <property type="protein sequence ID" value="ROR66822.1"/>
    <property type="molecule type" value="Genomic_DNA"/>
</dbReference>
<accession>A0A3N2AVN4</accession>
<dbReference type="AlphaFoldDB" id="A0A3N2AVN4"/>
<reference evidence="1 2" key="1">
    <citation type="submission" date="2018-11" db="EMBL/GenBank/DDBJ databases">
        <title>Sequencing the genomes of 1000 actinobacteria strains.</title>
        <authorList>
            <person name="Klenk H.-P."/>
        </authorList>
    </citation>
    <scope>NUCLEOTIDE SEQUENCE [LARGE SCALE GENOMIC DNA]</scope>
    <source>
        <strain evidence="1 2">DSM 9580</strain>
    </source>
</reference>
<keyword evidence="2" id="KW-1185">Reference proteome</keyword>
<name>A0A3N2AVN4_9MICO</name>
<dbReference type="RefSeq" id="WP_123697764.1">
    <property type="nucleotide sequence ID" value="NZ_RKHJ01000001.1"/>
</dbReference>
<sequence length="76" mass="8653">MTIHRPTATASRHSSRDEAVDRLYWILTELDAERTVSWAEVERRAIAYEPAARDDAWSVAEGSALEAIVRASRRRV</sequence>